<evidence type="ECO:0000256" key="5">
    <source>
        <dbReference type="ARBA" id="ARBA00022989"/>
    </source>
</evidence>
<evidence type="ECO:0000313" key="9">
    <source>
        <dbReference type="EMBL" id="TDX49057.1"/>
    </source>
</evidence>
<name>A0A4R8GSY5_9FIRM</name>
<comment type="subcellular location">
    <subcellularLocation>
        <location evidence="1">Cell membrane</location>
        <topology evidence="1">Multi-pass membrane protein</topology>
    </subcellularLocation>
</comment>
<dbReference type="AlphaFoldDB" id="A0A4R8GSY5"/>
<feature type="domain" description="YetF C-terminal" evidence="8">
    <location>
        <begin position="81"/>
        <end position="211"/>
    </location>
</feature>
<comment type="similarity">
    <text evidence="2">Belongs to the UPF0702 family.</text>
</comment>
<feature type="transmembrane region" description="Helical" evidence="7">
    <location>
        <begin position="60"/>
        <end position="80"/>
    </location>
</feature>
<reference evidence="9 10" key="1">
    <citation type="submission" date="2019-03" db="EMBL/GenBank/DDBJ databases">
        <title>Subsurface microbial communities from deep shales in Ohio and West Virginia, USA.</title>
        <authorList>
            <person name="Wrighton K."/>
        </authorList>
    </citation>
    <scope>NUCLEOTIDE SEQUENCE [LARGE SCALE GENOMIC DNA]</scope>
    <source>
        <strain evidence="9 10">MSL 6dP</strain>
    </source>
</reference>
<evidence type="ECO:0000256" key="7">
    <source>
        <dbReference type="SAM" id="Phobius"/>
    </source>
</evidence>
<dbReference type="Pfam" id="PF04239">
    <property type="entry name" value="DUF421"/>
    <property type="match status" value="1"/>
</dbReference>
<keyword evidence="3" id="KW-1003">Cell membrane</keyword>
<dbReference type="EMBL" id="SOEG01000021">
    <property type="protein sequence ID" value="TDX49057.1"/>
    <property type="molecule type" value="Genomic_DNA"/>
</dbReference>
<dbReference type="InterPro" id="IPR023090">
    <property type="entry name" value="UPF0702_alpha/beta_dom_sf"/>
</dbReference>
<dbReference type="PANTHER" id="PTHR34582:SF6">
    <property type="entry name" value="UPF0702 TRANSMEMBRANE PROTEIN YCAP"/>
    <property type="match status" value="1"/>
</dbReference>
<organism evidence="9 10">
    <name type="scientific">Orenia marismortui</name>
    <dbReference type="NCBI Taxonomy" id="46469"/>
    <lineage>
        <taxon>Bacteria</taxon>
        <taxon>Bacillati</taxon>
        <taxon>Bacillota</taxon>
        <taxon>Clostridia</taxon>
        <taxon>Halanaerobiales</taxon>
        <taxon>Halobacteroidaceae</taxon>
        <taxon>Orenia</taxon>
    </lineage>
</organism>
<evidence type="ECO:0000256" key="4">
    <source>
        <dbReference type="ARBA" id="ARBA00022692"/>
    </source>
</evidence>
<dbReference type="Proteomes" id="UP000295832">
    <property type="component" value="Unassembled WGS sequence"/>
</dbReference>
<accession>A0A4R8GSY5</accession>
<evidence type="ECO:0000256" key="1">
    <source>
        <dbReference type="ARBA" id="ARBA00004651"/>
    </source>
</evidence>
<dbReference type="GO" id="GO:0005886">
    <property type="term" value="C:plasma membrane"/>
    <property type="evidence" value="ECO:0007669"/>
    <property type="project" value="UniProtKB-SubCell"/>
</dbReference>
<dbReference type="Gene3D" id="3.30.240.20">
    <property type="entry name" value="bsu07140 like domains"/>
    <property type="match status" value="2"/>
</dbReference>
<evidence type="ECO:0000259" key="8">
    <source>
        <dbReference type="Pfam" id="PF04239"/>
    </source>
</evidence>
<feature type="transmembrane region" description="Helical" evidence="7">
    <location>
        <begin position="6"/>
        <end position="22"/>
    </location>
</feature>
<gene>
    <name evidence="9" type="ORF">C7959_12110</name>
</gene>
<keyword evidence="4 7" id="KW-0812">Transmembrane</keyword>
<evidence type="ECO:0000313" key="10">
    <source>
        <dbReference type="Proteomes" id="UP000295832"/>
    </source>
</evidence>
<keyword evidence="6 7" id="KW-0472">Membrane</keyword>
<sequence>MTDFLSYLIRVILVYFFTYFGTRMLSKKAIAQMTAYEMAGVIVLTTVAAEPLVTKITTKALFGTGVLTFLIILTSKLTLIDRLTPILEHKPTVLVKDGQLDMYALKNMDLSLNQMKGLLRQKGYDKVSDVEYAILEPQGQLSVIAKSQKRPLQPSDLNISTQYEGLTVPLIIDGAIIERNLQHVKLTKEWLMGELNKQGIINYENEVNLAELDTLGNLLISKNTG</sequence>
<comment type="caution">
    <text evidence="9">The sequence shown here is derived from an EMBL/GenBank/DDBJ whole genome shotgun (WGS) entry which is preliminary data.</text>
</comment>
<proteinExistence type="inferred from homology"/>
<keyword evidence="10" id="KW-1185">Reference proteome</keyword>
<dbReference type="PANTHER" id="PTHR34582">
    <property type="entry name" value="UPF0702 TRANSMEMBRANE PROTEIN YCAP"/>
    <property type="match status" value="1"/>
</dbReference>
<feature type="transmembrane region" description="Helical" evidence="7">
    <location>
        <begin position="34"/>
        <end position="54"/>
    </location>
</feature>
<evidence type="ECO:0000256" key="3">
    <source>
        <dbReference type="ARBA" id="ARBA00022475"/>
    </source>
</evidence>
<dbReference type="RefSeq" id="WP_134117557.1">
    <property type="nucleotide sequence ID" value="NZ_SOEG01000021.1"/>
</dbReference>
<evidence type="ECO:0000256" key="6">
    <source>
        <dbReference type="ARBA" id="ARBA00023136"/>
    </source>
</evidence>
<dbReference type="InterPro" id="IPR007353">
    <property type="entry name" value="DUF421"/>
</dbReference>
<dbReference type="STRING" id="926561.GCA_000379025_01897"/>
<protein>
    <submittedName>
        <fullName evidence="9">Uncharacterized membrane protein YcaP (DUF421 family)</fullName>
    </submittedName>
</protein>
<keyword evidence="5 7" id="KW-1133">Transmembrane helix</keyword>
<evidence type="ECO:0000256" key="2">
    <source>
        <dbReference type="ARBA" id="ARBA00006448"/>
    </source>
</evidence>